<dbReference type="GO" id="GO:0030681">
    <property type="term" value="C:multimeric ribonuclease P complex"/>
    <property type="evidence" value="ECO:0007669"/>
    <property type="project" value="TreeGrafter"/>
</dbReference>
<sequence>MQCPEVNDFPAPGSLFNVENFQGALQSNSSKVDDFHYNHLLTVIIPDSQKSVGNYFDSVLENEVFYKVNDLVLEDLADPSFISSFVRNGKLTLLSINTRIDCDNCIGVTPNGKLYLSINKETYQCLGLEGVTSHFTKTLGNKFFVCIDLADEKLLSNKKKLRRLKSRLKILKPFTVLLSWEPPKEDVCPSSIAKYFSEVGYNVKQCVPALHSHTANVRIPGIQFPAVDKLDVSTFVEWLGMVSLSCDLEQDEQQYLSSYFGPDTDCEDVKPVRCFRLRGFFTSTSIIQHIENIMSQFKDEPVNWIAVYVQGFSDSPVAWGNQEHHYFANGDNGYVLIFQKDRGIIYKHQCSRKMYK</sequence>
<dbReference type="PANTHER" id="PTHR15396:SF1">
    <property type="entry name" value="RIBONUCLEASE P PROTEIN SUBUNIT P40"/>
    <property type="match status" value="1"/>
</dbReference>
<dbReference type="OrthoDB" id="446759at2759"/>
<keyword evidence="2" id="KW-1185">Reference proteome</keyword>
<reference evidence="1" key="1">
    <citation type="submission" date="2022-01" db="EMBL/GenBank/DDBJ databases">
        <authorList>
            <person name="King R."/>
        </authorList>
    </citation>
    <scope>NUCLEOTIDE SEQUENCE</scope>
</reference>
<accession>A0A9N9TUW2</accession>
<gene>
    <name evidence="1" type="ORF">PHYEVI_LOCUS9037</name>
</gene>
<dbReference type="PANTHER" id="PTHR15396">
    <property type="entry name" value="RIBONUCLEASE P PROTEIN SUBUNIT P40"/>
    <property type="match status" value="1"/>
</dbReference>
<dbReference type="GO" id="GO:0000172">
    <property type="term" value="C:ribonuclease MRP complex"/>
    <property type="evidence" value="ECO:0007669"/>
    <property type="project" value="TreeGrafter"/>
</dbReference>
<evidence type="ECO:0000313" key="2">
    <source>
        <dbReference type="Proteomes" id="UP001153712"/>
    </source>
</evidence>
<dbReference type="GO" id="GO:0001682">
    <property type="term" value="P:tRNA 5'-leader removal"/>
    <property type="evidence" value="ECO:0007669"/>
    <property type="project" value="InterPro"/>
</dbReference>
<protein>
    <submittedName>
        <fullName evidence="1">Uncharacterized protein</fullName>
    </submittedName>
</protein>
<dbReference type="Proteomes" id="UP001153712">
    <property type="component" value="Chromosome 6"/>
</dbReference>
<dbReference type="GO" id="GO:0000447">
    <property type="term" value="P:endonucleolytic cleavage in ITS1 to separate SSU-rRNA from 5.8S rRNA and LSU-rRNA from tricistronic rRNA transcript (SSU-rRNA, 5.8S rRNA, LSU-rRNA)"/>
    <property type="evidence" value="ECO:0007669"/>
    <property type="project" value="TreeGrafter"/>
</dbReference>
<dbReference type="AlphaFoldDB" id="A0A9N9TUW2"/>
<dbReference type="Pfam" id="PF08584">
    <property type="entry name" value="Ribonuc_P_40"/>
    <property type="match status" value="1"/>
</dbReference>
<evidence type="ECO:0000313" key="1">
    <source>
        <dbReference type="EMBL" id="CAG9862731.1"/>
    </source>
</evidence>
<dbReference type="InterPro" id="IPR013893">
    <property type="entry name" value="RNase_P_Rpp40"/>
</dbReference>
<proteinExistence type="predicted"/>
<dbReference type="EMBL" id="OU900099">
    <property type="protein sequence ID" value="CAG9862731.1"/>
    <property type="molecule type" value="Genomic_DNA"/>
</dbReference>
<organism evidence="1 2">
    <name type="scientific">Phyllotreta striolata</name>
    <name type="common">Striped flea beetle</name>
    <name type="synonym">Crioceris striolata</name>
    <dbReference type="NCBI Taxonomy" id="444603"/>
    <lineage>
        <taxon>Eukaryota</taxon>
        <taxon>Metazoa</taxon>
        <taxon>Ecdysozoa</taxon>
        <taxon>Arthropoda</taxon>
        <taxon>Hexapoda</taxon>
        <taxon>Insecta</taxon>
        <taxon>Pterygota</taxon>
        <taxon>Neoptera</taxon>
        <taxon>Endopterygota</taxon>
        <taxon>Coleoptera</taxon>
        <taxon>Polyphaga</taxon>
        <taxon>Cucujiformia</taxon>
        <taxon>Chrysomeloidea</taxon>
        <taxon>Chrysomelidae</taxon>
        <taxon>Galerucinae</taxon>
        <taxon>Alticini</taxon>
        <taxon>Phyllotreta</taxon>
    </lineage>
</organism>
<dbReference type="GO" id="GO:0004526">
    <property type="term" value="F:ribonuclease P activity"/>
    <property type="evidence" value="ECO:0007669"/>
    <property type="project" value="TreeGrafter"/>
</dbReference>
<name>A0A9N9TUW2_PHYSR</name>
<dbReference type="GO" id="GO:0000171">
    <property type="term" value="F:ribonuclease MRP activity"/>
    <property type="evidence" value="ECO:0007669"/>
    <property type="project" value="TreeGrafter"/>
</dbReference>